<evidence type="ECO:0000313" key="4">
    <source>
        <dbReference type="Proteomes" id="UP000019487"/>
    </source>
</evidence>
<evidence type="ECO:0000313" key="3">
    <source>
        <dbReference type="EMBL" id="ESZ94251.1"/>
    </source>
</evidence>
<name>W9CEG3_SCLBF</name>
<dbReference type="OrthoDB" id="3477862at2759"/>
<gene>
    <name evidence="3" type="ORF">SBOR_5385</name>
</gene>
<keyword evidence="4" id="KW-1185">Reference proteome</keyword>
<feature type="region of interest" description="Disordered" evidence="2">
    <location>
        <begin position="43"/>
        <end position="71"/>
    </location>
</feature>
<dbReference type="Proteomes" id="UP000019487">
    <property type="component" value="Unassembled WGS sequence"/>
</dbReference>
<keyword evidence="1" id="KW-0175">Coiled coil</keyword>
<reference evidence="3 4" key="1">
    <citation type="journal article" date="2014" name="Genome Announc.">
        <title>Draft genome sequence of Sclerotinia borealis, a psychrophilic plant pathogenic fungus.</title>
        <authorList>
            <person name="Mardanov A.V."/>
            <person name="Beletsky A.V."/>
            <person name="Kadnikov V.V."/>
            <person name="Ignatov A.N."/>
            <person name="Ravin N.V."/>
        </authorList>
    </citation>
    <scope>NUCLEOTIDE SEQUENCE [LARGE SCALE GENOMIC DNA]</scope>
    <source>
        <strain evidence="4">F-4157</strain>
    </source>
</reference>
<protein>
    <submittedName>
        <fullName evidence="3">Uncharacterized protein</fullName>
    </submittedName>
</protein>
<comment type="caution">
    <text evidence="3">The sequence shown here is derived from an EMBL/GenBank/DDBJ whole genome shotgun (WGS) entry which is preliminary data.</text>
</comment>
<dbReference type="HOGENOM" id="CLU_2741493_0_0_1"/>
<dbReference type="EMBL" id="AYSA01000259">
    <property type="protein sequence ID" value="ESZ94251.1"/>
    <property type="molecule type" value="Genomic_DNA"/>
</dbReference>
<feature type="coiled-coil region" evidence="1">
    <location>
        <begin position="14"/>
        <end position="41"/>
    </location>
</feature>
<accession>W9CEG3</accession>
<organism evidence="3 4">
    <name type="scientific">Sclerotinia borealis (strain F-4128)</name>
    <dbReference type="NCBI Taxonomy" id="1432307"/>
    <lineage>
        <taxon>Eukaryota</taxon>
        <taxon>Fungi</taxon>
        <taxon>Dikarya</taxon>
        <taxon>Ascomycota</taxon>
        <taxon>Pezizomycotina</taxon>
        <taxon>Leotiomycetes</taxon>
        <taxon>Helotiales</taxon>
        <taxon>Sclerotiniaceae</taxon>
        <taxon>Sclerotinia</taxon>
    </lineage>
</organism>
<sequence length="71" mass="8157">MPNMVPGFKKLKARRAYAKELRSHEEELKKAYQEMRTVDDRFKGASTYPTEQKTYAEDKTQDLGASTPQGC</sequence>
<dbReference type="AlphaFoldDB" id="W9CEG3"/>
<evidence type="ECO:0000256" key="2">
    <source>
        <dbReference type="SAM" id="MobiDB-lite"/>
    </source>
</evidence>
<proteinExistence type="predicted"/>
<evidence type="ECO:0000256" key="1">
    <source>
        <dbReference type="SAM" id="Coils"/>
    </source>
</evidence>